<feature type="compositionally biased region" description="Basic and acidic residues" evidence="1">
    <location>
        <begin position="317"/>
        <end position="327"/>
    </location>
</feature>
<keyword evidence="2" id="KW-0812">Transmembrane</keyword>
<feature type="compositionally biased region" description="Polar residues" evidence="1">
    <location>
        <begin position="55"/>
        <end position="71"/>
    </location>
</feature>
<feature type="compositionally biased region" description="Polar residues" evidence="1">
    <location>
        <begin position="1"/>
        <end position="39"/>
    </location>
</feature>
<feature type="region of interest" description="Disordered" evidence="1">
    <location>
        <begin position="277"/>
        <end position="327"/>
    </location>
</feature>
<sequence>MELPRVSTTQQTKTSHPSLNSTSRYNGSNRTISHLQNEGQGPDYGAGRQEPHAPGQSTAPGDSGLNATVSPDTPHMPHSPVNLLRPADSSDSNGEWPSDARSTRQTQFEGSRREAAPYSQQKRSCMPALKDRVIRRRLYTLIPTTVFLLAIIAFYLAVRSATLLGQEIHILLIFMILILSIIFCHALIRFAMEILQDRRSTVARNRVPSRVGPMGYAQPDRPIQVTLAGDEEALVDGAVREKVTTPPPAYGLWRSSVRINPDLLYWRRVEENEIPPAAINDTQRRSNRNPSIPRPPSYTSDDGVDYVIQARPRPFAARHDTEDPVRQ</sequence>
<dbReference type="eggNOG" id="ENOG502S8TD">
    <property type="taxonomic scope" value="Eukaryota"/>
</dbReference>
<evidence type="ECO:0000256" key="2">
    <source>
        <dbReference type="SAM" id="Phobius"/>
    </source>
</evidence>
<feature type="transmembrane region" description="Helical" evidence="2">
    <location>
        <begin position="170"/>
        <end position="191"/>
    </location>
</feature>
<dbReference type="Proteomes" id="UP000002530">
    <property type="component" value="Unassembled WGS sequence"/>
</dbReference>
<keyword evidence="2" id="KW-1133">Transmembrane helix</keyword>
<dbReference type="OrthoDB" id="5417811at2759"/>
<organism evidence="3 4">
    <name type="scientific">Aspergillus fumigatus (strain ATCC MYA-4609 / CBS 101355 / FGSC A1100 / Af293)</name>
    <name type="common">Neosartorya fumigata</name>
    <dbReference type="NCBI Taxonomy" id="330879"/>
    <lineage>
        <taxon>Eukaryota</taxon>
        <taxon>Fungi</taxon>
        <taxon>Dikarya</taxon>
        <taxon>Ascomycota</taxon>
        <taxon>Pezizomycotina</taxon>
        <taxon>Eurotiomycetes</taxon>
        <taxon>Eurotiomycetidae</taxon>
        <taxon>Eurotiales</taxon>
        <taxon>Aspergillaceae</taxon>
        <taxon>Aspergillus</taxon>
        <taxon>Aspergillus subgen. Fumigati</taxon>
    </lineage>
</organism>
<reference evidence="3 4" key="1">
    <citation type="journal article" date="2005" name="Nature">
        <title>Genomic sequence of the pathogenic and allergenic filamentous fungus Aspergillus fumigatus.</title>
        <authorList>
            <person name="Nierman W.C."/>
            <person name="Pain A."/>
            <person name="Anderson M.J."/>
            <person name="Wortman J.R."/>
            <person name="Kim H.S."/>
            <person name="Arroyo J."/>
            <person name="Berriman M."/>
            <person name="Abe K."/>
            <person name="Archer D.B."/>
            <person name="Bermejo C."/>
            <person name="Bennett J."/>
            <person name="Bowyer P."/>
            <person name="Chen D."/>
            <person name="Collins M."/>
            <person name="Coulsen R."/>
            <person name="Davies R."/>
            <person name="Dyer P.S."/>
            <person name="Farman M."/>
            <person name="Fedorova N."/>
            <person name="Fedorova N."/>
            <person name="Feldblyum T.V."/>
            <person name="Fischer R."/>
            <person name="Fosker N."/>
            <person name="Fraser A."/>
            <person name="Garcia J.L."/>
            <person name="Garcia M.J."/>
            <person name="Goble A."/>
            <person name="Goldman G.H."/>
            <person name="Gomi K."/>
            <person name="Griffith-Jones S."/>
            <person name="Gwilliam R."/>
            <person name="Haas B."/>
            <person name="Haas H."/>
            <person name="Harris D."/>
            <person name="Horiuchi H."/>
            <person name="Huang J."/>
            <person name="Humphray S."/>
            <person name="Jimenez J."/>
            <person name="Keller N."/>
            <person name="Khouri H."/>
            <person name="Kitamoto K."/>
            <person name="Kobayashi T."/>
            <person name="Konzack S."/>
            <person name="Kulkarni R."/>
            <person name="Kumagai T."/>
            <person name="Lafon A."/>
            <person name="Latge J.P."/>
            <person name="Li W."/>
            <person name="Lord A."/>
            <person name="Lu C."/>
            <person name="Majoros W.H."/>
            <person name="May G.S."/>
            <person name="Miller B.L."/>
            <person name="Mohamoud Y."/>
            <person name="Molina M."/>
            <person name="Monod M."/>
            <person name="Mouyna I."/>
            <person name="Mulligan S."/>
            <person name="Murphy L."/>
            <person name="O'Neil S."/>
            <person name="Paulsen I."/>
            <person name="Penalva M.A."/>
            <person name="Pertea M."/>
            <person name="Price C."/>
            <person name="Pritchard B.L."/>
            <person name="Quail M.A."/>
            <person name="Rabbinowitsch E."/>
            <person name="Rawlins N."/>
            <person name="Rajandream M.A."/>
            <person name="Reichard U."/>
            <person name="Renauld H."/>
            <person name="Robson G.D."/>
            <person name="Rodriguez de Cordoba S."/>
            <person name="Rodriguez-Pena J.M."/>
            <person name="Ronning C.M."/>
            <person name="Rutter S."/>
            <person name="Salzberg S.L."/>
            <person name="Sanchez M."/>
            <person name="Sanchez-Ferrero J.C."/>
            <person name="Saunders D."/>
            <person name="Seeger K."/>
            <person name="Squares R."/>
            <person name="Squares S."/>
            <person name="Takeuchi M."/>
            <person name="Tekaia F."/>
            <person name="Turner G."/>
            <person name="Vazquez de Aldana C.R."/>
            <person name="Weidman J."/>
            <person name="White O."/>
            <person name="Woodward J."/>
            <person name="Yu J.H."/>
            <person name="Fraser C."/>
            <person name="Galagan J.E."/>
            <person name="Asai K."/>
            <person name="Machida M."/>
            <person name="Hall N."/>
            <person name="Barrell B."/>
            <person name="Denning D.W."/>
        </authorList>
    </citation>
    <scope>NUCLEOTIDE SEQUENCE [LARGE SCALE GENOMIC DNA]</scope>
    <source>
        <strain evidence="3 4">Af293</strain>
    </source>
</reference>
<keyword evidence="4" id="KW-1185">Reference proteome</keyword>
<protein>
    <submittedName>
        <fullName evidence="3">Uncharacterized protein</fullName>
    </submittedName>
</protein>
<gene>
    <name evidence="3" type="ORF">AFUA_7G02285</name>
</gene>
<dbReference type="InParanoid" id="A4DA54"/>
<keyword evidence="2" id="KW-0472">Membrane</keyword>
<feature type="region of interest" description="Disordered" evidence="1">
    <location>
        <begin position="1"/>
        <end position="123"/>
    </location>
</feature>
<dbReference type="HOGENOM" id="CLU_032674_1_0_1"/>
<name>A4DA54_ASPFU</name>
<dbReference type="VEuPathDB" id="FungiDB:Afu7g02285"/>
<evidence type="ECO:0000313" key="4">
    <source>
        <dbReference type="Proteomes" id="UP000002530"/>
    </source>
</evidence>
<feature type="transmembrane region" description="Helical" evidence="2">
    <location>
        <begin position="138"/>
        <end position="158"/>
    </location>
</feature>
<evidence type="ECO:0000256" key="1">
    <source>
        <dbReference type="SAM" id="MobiDB-lite"/>
    </source>
</evidence>
<comment type="caution">
    <text evidence="3">The sequence shown here is derived from an EMBL/GenBank/DDBJ whole genome shotgun (WGS) entry which is preliminary data.</text>
</comment>
<dbReference type="AlphaFoldDB" id="A4DA54"/>
<evidence type="ECO:0000313" key="3">
    <source>
        <dbReference type="EMBL" id="EBA27201.1"/>
    </source>
</evidence>
<dbReference type="GeneID" id="5077245"/>
<dbReference type="RefSeq" id="XP_001481423.1">
    <property type="nucleotide sequence ID" value="XM_001481373.1"/>
</dbReference>
<dbReference type="OMA" id="RFAMEIL"/>
<dbReference type="KEGG" id="afm:AFUA_7G02285"/>
<proteinExistence type="predicted"/>
<dbReference type="EMBL" id="AAHF01000015">
    <property type="protein sequence ID" value="EBA27201.1"/>
    <property type="molecule type" value="Genomic_DNA"/>
</dbReference>
<accession>A4DA54</accession>